<keyword evidence="1" id="KW-1185">Reference proteome</keyword>
<dbReference type="Proteomes" id="UP000036681">
    <property type="component" value="Unplaced"/>
</dbReference>
<proteinExistence type="predicted"/>
<sequence length="61" mass="6750">MALGSSIGILEMEQSTLMSMVLRTISKTSKIGASSLSEMGVFVESQRFLLSRRESEASFRF</sequence>
<protein>
    <submittedName>
        <fullName evidence="2">Uncharacterized protein</fullName>
    </submittedName>
</protein>
<organism evidence="1 2">
    <name type="scientific">Ascaris lumbricoides</name>
    <name type="common">Giant roundworm</name>
    <dbReference type="NCBI Taxonomy" id="6252"/>
    <lineage>
        <taxon>Eukaryota</taxon>
        <taxon>Metazoa</taxon>
        <taxon>Ecdysozoa</taxon>
        <taxon>Nematoda</taxon>
        <taxon>Chromadorea</taxon>
        <taxon>Rhabditida</taxon>
        <taxon>Spirurina</taxon>
        <taxon>Ascaridomorpha</taxon>
        <taxon>Ascaridoidea</taxon>
        <taxon>Ascarididae</taxon>
        <taxon>Ascaris</taxon>
    </lineage>
</organism>
<dbReference type="AlphaFoldDB" id="A0A0M3HJS4"/>
<name>A0A0M3HJS4_ASCLU</name>
<dbReference type="WBParaSite" id="ALUE_0000176901-mRNA-1">
    <property type="protein sequence ID" value="ALUE_0000176901-mRNA-1"/>
    <property type="gene ID" value="ALUE_0000176901"/>
</dbReference>
<evidence type="ECO:0000313" key="2">
    <source>
        <dbReference type="WBParaSite" id="ALUE_0000176901-mRNA-1"/>
    </source>
</evidence>
<accession>A0A0M3HJS4</accession>
<evidence type="ECO:0000313" key="1">
    <source>
        <dbReference type="Proteomes" id="UP000036681"/>
    </source>
</evidence>
<reference evidence="2" key="1">
    <citation type="submission" date="2017-02" db="UniProtKB">
        <authorList>
            <consortium name="WormBaseParasite"/>
        </authorList>
    </citation>
    <scope>IDENTIFICATION</scope>
</reference>